<dbReference type="GeneID" id="66932169"/>
<evidence type="ECO:0000313" key="2">
    <source>
        <dbReference type="Proteomes" id="UP000710440"/>
    </source>
</evidence>
<dbReference type="EMBL" id="BOPL01000002">
    <property type="protein sequence ID" value="GIK00167.1"/>
    <property type="molecule type" value="Genomic_DNA"/>
</dbReference>
<accession>A0A9P3BVF5</accession>
<dbReference type="Proteomes" id="UP000710440">
    <property type="component" value="Unassembled WGS sequence"/>
</dbReference>
<sequence>MAFPPRSKNGRMYSPQVWFGGAWKRLYAWGAGDGAAVQLCGDHAADEAGEGVELVETGAPEAGHLGLGDGDAAEE</sequence>
<evidence type="ECO:0000313" key="1">
    <source>
        <dbReference type="EMBL" id="GIK00167.1"/>
    </source>
</evidence>
<dbReference type="AlphaFoldDB" id="A0A9P3BVF5"/>
<comment type="caution">
    <text evidence="1">The sequence shown here is derived from an EMBL/GenBank/DDBJ whole genome shotgun (WGS) entry which is preliminary data.</text>
</comment>
<dbReference type="RefSeq" id="XP_043123353.1">
    <property type="nucleotide sequence ID" value="XM_043267418.1"/>
</dbReference>
<name>A0A9P3BVF5_ASPVI</name>
<proteinExistence type="predicted"/>
<organism evidence="1 2">
    <name type="scientific">Aspergillus viridinutans</name>
    <dbReference type="NCBI Taxonomy" id="75553"/>
    <lineage>
        <taxon>Eukaryota</taxon>
        <taxon>Fungi</taxon>
        <taxon>Dikarya</taxon>
        <taxon>Ascomycota</taxon>
        <taxon>Pezizomycotina</taxon>
        <taxon>Eurotiomycetes</taxon>
        <taxon>Eurotiomycetidae</taxon>
        <taxon>Eurotiales</taxon>
        <taxon>Aspergillaceae</taxon>
        <taxon>Aspergillus</taxon>
        <taxon>Aspergillus subgen. Fumigati</taxon>
    </lineage>
</organism>
<gene>
    <name evidence="1" type="ORF">Aspvir_004187</name>
</gene>
<protein>
    <submittedName>
        <fullName evidence="1">Uncharacterized protein</fullName>
    </submittedName>
</protein>
<keyword evidence="2" id="KW-1185">Reference proteome</keyword>
<reference evidence="1 2" key="1">
    <citation type="submission" date="2021-02" db="EMBL/GenBank/DDBJ databases">
        <title>Pan-genome distribution and transcriptional activeness of fungal secondary metabolism genes in Aspergillus section Fumigati.</title>
        <authorList>
            <person name="Takahashi H."/>
            <person name="Umemura M."/>
            <person name="Ninomiya A."/>
            <person name="Kusuya Y."/>
            <person name="Urayama S."/>
            <person name="Shimizu M."/>
            <person name="Watanabe A."/>
            <person name="Kamei K."/>
            <person name="Yaguchi T."/>
            <person name="Hagiwara D."/>
        </authorList>
    </citation>
    <scope>NUCLEOTIDE SEQUENCE [LARGE SCALE GENOMIC DNA]</scope>
    <source>
        <strain evidence="1 2">IFM 47045</strain>
    </source>
</reference>